<dbReference type="Pfam" id="PF00437">
    <property type="entry name" value="T2SSE"/>
    <property type="match status" value="1"/>
</dbReference>
<protein>
    <submittedName>
        <fullName evidence="5">Secretion system protein E</fullName>
    </submittedName>
</protein>
<sequence length="461" mass="50850">MQTLAQIKSGIADSDDMNLSAVRSVRRMVVLAAAEKASDIHLTLRENMTGSGYLQVQFRVQNEVEDRYQVPQTEGAQMIRAMFQGMAAVSDAQVKETEDQHAVIVNPSLLRGENGEDMGLTGLRLARAPLHDGMNLAIRLLYRLAKQSPDVDLLAALGYSTRQLRILHLLSRQTMGINPFTGPTGSGKSTTLAQMINTILRIRHGVRIITIEDPVEYVFQSDYVWQYKIANANTDEEKNRAFAGKLKTALRQDPDIIMVGEIRGLETAKEAVNASITGHQVWTTLHVSDPFMIAQRLVGMGVDGFYLQDPKMLSSLIAQRLVKLVCPYCAQPANPDVLLKSGLDKESWENLLTWESAIFPLSGIRMTGPGCGHCNHTGSLGRAVVAQVIPTDDDLLVAMVKDGPMPARKLYASRRDAEISMEAHGVLKIFKGLTDPRFIVDVLGPIPPRPTELRELTEDDV</sequence>
<dbReference type="InterPro" id="IPR001482">
    <property type="entry name" value="T2SS/T4SS_dom"/>
</dbReference>
<organism evidence="5 6">
    <name type="scientific">Acidithiobacillus thiooxidans</name>
    <name type="common">Thiobacillus thiooxidans</name>
    <dbReference type="NCBI Taxonomy" id="930"/>
    <lineage>
        <taxon>Bacteria</taxon>
        <taxon>Pseudomonadati</taxon>
        <taxon>Pseudomonadota</taxon>
        <taxon>Acidithiobacillia</taxon>
        <taxon>Acidithiobacillales</taxon>
        <taxon>Acidithiobacillaceae</taxon>
        <taxon>Acidithiobacillus</taxon>
    </lineage>
</organism>
<name>A0A1C2I3M0_ACITH</name>
<dbReference type="GO" id="GO:0005886">
    <property type="term" value="C:plasma membrane"/>
    <property type="evidence" value="ECO:0007669"/>
    <property type="project" value="TreeGrafter"/>
</dbReference>
<comment type="similarity">
    <text evidence="1">Belongs to the GSP E family.</text>
</comment>
<dbReference type="PANTHER" id="PTHR30258">
    <property type="entry name" value="TYPE II SECRETION SYSTEM PROTEIN GSPE-RELATED"/>
    <property type="match status" value="1"/>
</dbReference>
<evidence type="ECO:0000256" key="2">
    <source>
        <dbReference type="ARBA" id="ARBA00022741"/>
    </source>
</evidence>
<dbReference type="Gene3D" id="3.30.450.90">
    <property type="match status" value="1"/>
</dbReference>
<accession>A0A1C2I3M0</accession>
<gene>
    <name evidence="5" type="ORF">A6M23_13675</name>
</gene>
<keyword evidence="3" id="KW-0067">ATP-binding</keyword>
<feature type="domain" description="Bacterial type II secretion system protein E" evidence="4">
    <location>
        <begin position="22"/>
        <end position="434"/>
    </location>
</feature>
<reference evidence="5" key="1">
    <citation type="journal article" date="2016" name="Int. J. Mol. Sci.">
        <title>Comparative genomics of the extreme acidophile Acidithiobacillus thiooxidans reveals intraspecific divergence and niche adaptation.</title>
        <authorList>
            <person name="Zhang X."/>
            <person name="Feng X."/>
            <person name="Tao J."/>
            <person name="Ma L."/>
            <person name="Xiao Y."/>
            <person name="Liang Y."/>
            <person name="Liu X."/>
            <person name="Yin H."/>
        </authorList>
    </citation>
    <scope>NUCLEOTIDE SEQUENCE [LARGE SCALE GENOMIC DNA]</scope>
    <source>
        <strain evidence="5">DXS-W</strain>
    </source>
</reference>
<evidence type="ECO:0000313" key="6">
    <source>
        <dbReference type="Proteomes" id="UP000095008"/>
    </source>
</evidence>
<keyword evidence="6" id="KW-1185">Reference proteome</keyword>
<dbReference type="Gene3D" id="3.40.50.300">
    <property type="entry name" value="P-loop containing nucleotide triphosphate hydrolases"/>
    <property type="match status" value="1"/>
</dbReference>
<evidence type="ECO:0000256" key="3">
    <source>
        <dbReference type="ARBA" id="ARBA00022840"/>
    </source>
</evidence>
<dbReference type="SUPFAM" id="SSF52540">
    <property type="entry name" value="P-loop containing nucleoside triphosphate hydrolases"/>
    <property type="match status" value="1"/>
</dbReference>
<dbReference type="GO" id="GO:0005524">
    <property type="term" value="F:ATP binding"/>
    <property type="evidence" value="ECO:0007669"/>
    <property type="project" value="UniProtKB-KW"/>
</dbReference>
<dbReference type="GO" id="GO:0016887">
    <property type="term" value="F:ATP hydrolysis activity"/>
    <property type="evidence" value="ECO:0007669"/>
    <property type="project" value="TreeGrafter"/>
</dbReference>
<comment type="caution">
    <text evidence="5">The sequence shown here is derived from an EMBL/GenBank/DDBJ whole genome shotgun (WGS) entry which is preliminary data.</text>
</comment>
<dbReference type="PANTHER" id="PTHR30258:SF3">
    <property type="entry name" value="SLL1921 PROTEIN"/>
    <property type="match status" value="1"/>
</dbReference>
<evidence type="ECO:0000313" key="5">
    <source>
        <dbReference type="EMBL" id="OCX70612.1"/>
    </source>
</evidence>
<dbReference type="InterPro" id="IPR027417">
    <property type="entry name" value="P-loop_NTPase"/>
</dbReference>
<dbReference type="EMBL" id="LWRY01000160">
    <property type="protein sequence ID" value="OCX70612.1"/>
    <property type="molecule type" value="Genomic_DNA"/>
</dbReference>
<dbReference type="AlphaFoldDB" id="A0A1C2I3M0"/>
<proteinExistence type="inferred from homology"/>
<dbReference type="Proteomes" id="UP000095008">
    <property type="component" value="Unassembled WGS sequence"/>
</dbReference>
<evidence type="ECO:0000259" key="4">
    <source>
        <dbReference type="Pfam" id="PF00437"/>
    </source>
</evidence>
<keyword evidence="2" id="KW-0547">Nucleotide-binding</keyword>
<dbReference type="OrthoDB" id="5790493at2"/>
<evidence type="ECO:0000256" key="1">
    <source>
        <dbReference type="ARBA" id="ARBA00006611"/>
    </source>
</evidence>